<gene>
    <name evidence="2" type="ORF">N0V93_010040</name>
</gene>
<evidence type="ECO:0000313" key="3">
    <source>
        <dbReference type="Proteomes" id="UP001140453"/>
    </source>
</evidence>
<comment type="caution">
    <text evidence="2">The sequence shown here is derived from an EMBL/GenBank/DDBJ whole genome shotgun (WGS) entry which is preliminary data.</text>
</comment>
<protein>
    <submittedName>
        <fullName evidence="2">Uncharacterized protein</fullName>
    </submittedName>
</protein>
<evidence type="ECO:0000313" key="2">
    <source>
        <dbReference type="EMBL" id="KAJ4385611.1"/>
    </source>
</evidence>
<evidence type="ECO:0000256" key="1">
    <source>
        <dbReference type="SAM" id="MobiDB-lite"/>
    </source>
</evidence>
<organism evidence="2 3">
    <name type="scientific">Gnomoniopsis smithogilvyi</name>
    <dbReference type="NCBI Taxonomy" id="1191159"/>
    <lineage>
        <taxon>Eukaryota</taxon>
        <taxon>Fungi</taxon>
        <taxon>Dikarya</taxon>
        <taxon>Ascomycota</taxon>
        <taxon>Pezizomycotina</taxon>
        <taxon>Sordariomycetes</taxon>
        <taxon>Sordariomycetidae</taxon>
        <taxon>Diaporthales</taxon>
        <taxon>Gnomoniaceae</taxon>
        <taxon>Gnomoniopsis</taxon>
    </lineage>
</organism>
<dbReference type="AlphaFoldDB" id="A0A9W8YJA6"/>
<reference evidence="2" key="1">
    <citation type="submission" date="2022-10" db="EMBL/GenBank/DDBJ databases">
        <title>Tapping the CABI collections for fungal endophytes: first genome assemblies for Collariella, Neodidymelliopsis, Ascochyta clinopodiicola, Didymella pomorum, Didymosphaeria variabile, Neocosmospora piperis and Neocucurbitaria cava.</title>
        <authorList>
            <person name="Hill R."/>
        </authorList>
    </citation>
    <scope>NUCLEOTIDE SEQUENCE</scope>
    <source>
        <strain evidence="2">IMI 355082</strain>
    </source>
</reference>
<dbReference type="Proteomes" id="UP001140453">
    <property type="component" value="Unassembled WGS sequence"/>
</dbReference>
<feature type="region of interest" description="Disordered" evidence="1">
    <location>
        <begin position="191"/>
        <end position="211"/>
    </location>
</feature>
<sequence length="211" mass="23808">MTSNNPRHKPLHHVRTIRNASRNAKQFPQLAEHLFNPSHARATFYDPLDPKWDNDGEGGIVAPIGMPPQPTMQQFYSAPTAGLYPRPFASQQDLTAHNENAKTAGFVPFIKNGTNQFKAMMQLGLDPRLPPTEEELRRREEDEVRIQVFRDRMTVETIIENSGGGKWRKQGPFPGWNENLSNQGVVKALTDKKVRQSAGAKQKAERRAKAT</sequence>
<proteinExistence type="predicted"/>
<dbReference type="OrthoDB" id="10367071at2759"/>
<keyword evidence="3" id="KW-1185">Reference proteome</keyword>
<name>A0A9W8YJA6_9PEZI</name>
<feature type="compositionally biased region" description="Basic and acidic residues" evidence="1">
    <location>
        <begin position="202"/>
        <end position="211"/>
    </location>
</feature>
<dbReference type="EMBL" id="JAPEVB010000007">
    <property type="protein sequence ID" value="KAJ4385611.1"/>
    <property type="molecule type" value="Genomic_DNA"/>
</dbReference>
<accession>A0A9W8YJA6</accession>